<organism evidence="1 2">
    <name type="scientific">Aquisalinus flavus</name>
    <dbReference type="NCBI Taxonomy" id="1526572"/>
    <lineage>
        <taxon>Bacteria</taxon>
        <taxon>Pseudomonadati</taxon>
        <taxon>Pseudomonadota</taxon>
        <taxon>Alphaproteobacteria</taxon>
        <taxon>Parvularculales</taxon>
        <taxon>Parvularculaceae</taxon>
        <taxon>Aquisalinus</taxon>
    </lineage>
</organism>
<dbReference type="AlphaFoldDB" id="A0A8J2V4T1"/>
<protein>
    <submittedName>
        <fullName evidence="1">Uncharacterized protein</fullName>
    </submittedName>
</protein>
<dbReference type="Proteomes" id="UP000613582">
    <property type="component" value="Unassembled WGS sequence"/>
</dbReference>
<reference evidence="1" key="1">
    <citation type="journal article" date="2014" name="Int. J. Syst. Evol. Microbiol.">
        <title>Complete genome sequence of Corynebacterium casei LMG S-19264T (=DSM 44701T), isolated from a smear-ripened cheese.</title>
        <authorList>
            <consortium name="US DOE Joint Genome Institute (JGI-PGF)"/>
            <person name="Walter F."/>
            <person name="Albersmeier A."/>
            <person name="Kalinowski J."/>
            <person name="Ruckert C."/>
        </authorList>
    </citation>
    <scope>NUCLEOTIDE SEQUENCE</scope>
    <source>
        <strain evidence="1">CGMCC 1.12921</strain>
    </source>
</reference>
<evidence type="ECO:0000313" key="2">
    <source>
        <dbReference type="Proteomes" id="UP000613582"/>
    </source>
</evidence>
<evidence type="ECO:0000313" key="1">
    <source>
        <dbReference type="EMBL" id="GGD00274.1"/>
    </source>
</evidence>
<keyword evidence="2" id="KW-1185">Reference proteome</keyword>
<accession>A0A8J2V4T1</accession>
<name>A0A8J2V4T1_9PROT</name>
<dbReference type="EMBL" id="BMGH01000001">
    <property type="protein sequence ID" value="GGD00274.1"/>
    <property type="molecule type" value="Genomic_DNA"/>
</dbReference>
<proteinExistence type="predicted"/>
<sequence length="146" mass="15901">MPIQIMSGSVLLPIDVSDAADDYATVFALLSEQTSGVRMIVSGISGPIVEAPFVPETDLIMDSGTRSGPAYFDDGSSHLQQGNIPWCLSGRIEYDTTTIMNEFIRNESVSVRFVDRNEDILLAIDFSTAELPSVLAAVFHDIRDSQ</sequence>
<comment type="caution">
    <text evidence="1">The sequence shown here is derived from an EMBL/GenBank/DDBJ whole genome shotgun (WGS) entry which is preliminary data.</text>
</comment>
<reference evidence="1" key="2">
    <citation type="submission" date="2020-09" db="EMBL/GenBank/DDBJ databases">
        <authorList>
            <person name="Sun Q."/>
            <person name="Zhou Y."/>
        </authorList>
    </citation>
    <scope>NUCLEOTIDE SEQUENCE</scope>
    <source>
        <strain evidence="1">CGMCC 1.12921</strain>
    </source>
</reference>
<gene>
    <name evidence="1" type="ORF">GCM10011342_06550</name>
</gene>